<protein>
    <submittedName>
        <fullName evidence="10">M35 family metallo-endopeptidase</fullName>
        <ecNumber evidence="10">3.4.24.-</ecNumber>
    </submittedName>
</protein>
<evidence type="ECO:0000256" key="6">
    <source>
        <dbReference type="ARBA" id="ARBA00022833"/>
    </source>
</evidence>
<feature type="domain" description="Lysine-specific metallo-endopeptidase" evidence="9">
    <location>
        <begin position="226"/>
        <end position="359"/>
    </location>
</feature>
<feature type="signal peptide" evidence="8">
    <location>
        <begin position="1"/>
        <end position="20"/>
    </location>
</feature>
<dbReference type="SMART" id="SM01351">
    <property type="entry name" value="Aspzincin_M35"/>
    <property type="match status" value="1"/>
</dbReference>
<keyword evidence="7" id="KW-0482">Metalloprotease</keyword>
<evidence type="ECO:0000259" key="9">
    <source>
        <dbReference type="SMART" id="SM01351"/>
    </source>
</evidence>
<dbReference type="GO" id="GO:0016787">
    <property type="term" value="F:hydrolase activity"/>
    <property type="evidence" value="ECO:0007669"/>
    <property type="project" value="UniProtKB-KW"/>
</dbReference>
<dbReference type="InterPro" id="IPR050414">
    <property type="entry name" value="Fungal_M35_metalloproteases"/>
</dbReference>
<sequence>MQTRWIIAAALSVAAVPAFAQDIQVSIATAKTTASAGQGVDVHVKFTNTGKQAVYLPHWVAPSGSLQDRLFEVSVDGNAVAYVGPQVKRAAPSLNTMLKIQPGQSVTRTINVSSMYDMSKSGKYSIRYNLGALNYKTETPNLRGASAASQRDRVQDLFDAVESNAVTMDVEGRLNPLSVKADALEIMAQNAFAASITYAANCSSSRRTSIATAVNSATTYASNAASYLAPAGSNTQRYKTWFGNYTSTRWGTARTHFNNIKTALTSKPLSFDCGCTESGTYAYVYPNSPYKIYLCGAFWSAPNTGTDSRAGTIVHELSHFTVVAGTDDHAYGQSAAKSLASSNPDKALDNADNHEYFAENTPALP</sequence>
<dbReference type="CDD" id="cd11306">
    <property type="entry name" value="M35_peptidyl-Lys"/>
    <property type="match status" value="1"/>
</dbReference>
<dbReference type="Proteomes" id="UP001172778">
    <property type="component" value="Unassembled WGS sequence"/>
</dbReference>
<evidence type="ECO:0000256" key="8">
    <source>
        <dbReference type="SAM" id="SignalP"/>
    </source>
</evidence>
<dbReference type="RefSeq" id="WP_284100845.1">
    <property type="nucleotide sequence ID" value="NZ_JARRAF010000010.1"/>
</dbReference>
<evidence type="ECO:0000256" key="4">
    <source>
        <dbReference type="ARBA" id="ARBA00022723"/>
    </source>
</evidence>
<comment type="cofactor">
    <cofactor evidence="1">
        <name>Zn(2+)</name>
        <dbReference type="ChEBI" id="CHEBI:29105"/>
    </cofactor>
</comment>
<comment type="caution">
    <text evidence="10">The sequence shown here is derived from an EMBL/GenBank/DDBJ whole genome shotgun (WGS) entry which is preliminary data.</text>
</comment>
<keyword evidence="5 10" id="KW-0378">Hydrolase</keyword>
<dbReference type="SUPFAM" id="SSF55486">
    <property type="entry name" value="Metalloproteases ('zincins'), catalytic domain"/>
    <property type="match status" value="1"/>
</dbReference>
<dbReference type="EC" id="3.4.24.-" evidence="10"/>
<keyword evidence="6" id="KW-0862">Zinc</keyword>
<dbReference type="InterPro" id="IPR034115">
    <property type="entry name" value="M35_peptidyl-Lys"/>
</dbReference>
<dbReference type="EMBL" id="JARRAF010000010">
    <property type="protein sequence ID" value="MDK2124537.1"/>
    <property type="molecule type" value="Genomic_DNA"/>
</dbReference>
<dbReference type="Pfam" id="PF14521">
    <property type="entry name" value="Aspzincin_M35"/>
    <property type="match status" value="1"/>
</dbReference>
<accession>A0ABT7DWU7</accession>
<evidence type="ECO:0000256" key="5">
    <source>
        <dbReference type="ARBA" id="ARBA00022801"/>
    </source>
</evidence>
<dbReference type="PANTHER" id="PTHR37016">
    <property type="match status" value="1"/>
</dbReference>
<comment type="similarity">
    <text evidence="2">Belongs to the peptidase M35 family.</text>
</comment>
<dbReference type="Gene3D" id="3.40.390.10">
    <property type="entry name" value="Collagenase (Catalytic Domain)"/>
    <property type="match status" value="1"/>
</dbReference>
<keyword evidence="4" id="KW-0479">Metal-binding</keyword>
<evidence type="ECO:0000256" key="3">
    <source>
        <dbReference type="ARBA" id="ARBA00022670"/>
    </source>
</evidence>
<reference evidence="10" key="1">
    <citation type="submission" date="2023-03" db="EMBL/GenBank/DDBJ databases">
        <title>Chitinimonas shenzhenensis gen. nov., sp. nov., a novel member of family Burkholderiaceae isolated from activated sludge collected in Shen Zhen, China.</title>
        <authorList>
            <person name="Wang X."/>
        </authorList>
    </citation>
    <scope>NUCLEOTIDE SEQUENCE</scope>
    <source>
        <strain evidence="10">DQS-5</strain>
    </source>
</reference>
<dbReference type="InterPro" id="IPR024079">
    <property type="entry name" value="MetalloPept_cat_dom_sf"/>
</dbReference>
<keyword evidence="8" id="KW-0732">Signal</keyword>
<dbReference type="Gene3D" id="2.60.40.2970">
    <property type="match status" value="1"/>
</dbReference>
<evidence type="ECO:0000313" key="10">
    <source>
        <dbReference type="EMBL" id="MDK2124537.1"/>
    </source>
</evidence>
<evidence type="ECO:0000313" key="11">
    <source>
        <dbReference type="Proteomes" id="UP001172778"/>
    </source>
</evidence>
<keyword evidence="11" id="KW-1185">Reference proteome</keyword>
<keyword evidence="3" id="KW-0645">Protease</keyword>
<proteinExistence type="inferred from homology"/>
<dbReference type="InterPro" id="IPR029463">
    <property type="entry name" value="Lys_MEP"/>
</dbReference>
<evidence type="ECO:0000256" key="7">
    <source>
        <dbReference type="ARBA" id="ARBA00023049"/>
    </source>
</evidence>
<name>A0ABT7DWU7_9NEIS</name>
<feature type="chain" id="PRO_5045644223" evidence="8">
    <location>
        <begin position="21"/>
        <end position="365"/>
    </location>
</feature>
<gene>
    <name evidence="10" type="ORF">PZA18_10795</name>
</gene>
<evidence type="ECO:0000256" key="1">
    <source>
        <dbReference type="ARBA" id="ARBA00001947"/>
    </source>
</evidence>
<dbReference type="PANTHER" id="PTHR37016:SF3">
    <property type="entry name" value="NEUTRAL PROTEASE 2-RELATED"/>
    <property type="match status" value="1"/>
</dbReference>
<organism evidence="10 11">
    <name type="scientific">Parachitinimonas caeni</name>
    <dbReference type="NCBI Taxonomy" id="3031301"/>
    <lineage>
        <taxon>Bacteria</taxon>
        <taxon>Pseudomonadati</taxon>
        <taxon>Pseudomonadota</taxon>
        <taxon>Betaproteobacteria</taxon>
        <taxon>Neisseriales</taxon>
        <taxon>Chitinibacteraceae</taxon>
        <taxon>Parachitinimonas</taxon>
    </lineage>
</organism>
<evidence type="ECO:0000256" key="2">
    <source>
        <dbReference type="ARBA" id="ARBA00010279"/>
    </source>
</evidence>